<evidence type="ECO:0000256" key="7">
    <source>
        <dbReference type="SAM" id="MobiDB-lite"/>
    </source>
</evidence>
<feature type="domain" description="FCS-type" evidence="8">
    <location>
        <begin position="26"/>
        <end position="61"/>
    </location>
</feature>
<dbReference type="Proteomes" id="UP000018468">
    <property type="component" value="Linkage group LG12"/>
</dbReference>
<dbReference type="GO" id="GO:0008270">
    <property type="term" value="F:zinc ion binding"/>
    <property type="evidence" value="ECO:0007669"/>
    <property type="project" value="UniProtKB-KW"/>
</dbReference>
<dbReference type="EMBL" id="AHAT01038499">
    <property type="status" value="NOT_ANNOTATED_CDS"/>
    <property type="molecule type" value="Genomic_DNA"/>
</dbReference>
<accession>W5N0R2</accession>
<dbReference type="HOGENOM" id="CLU_1380929_0_0_1"/>
<evidence type="ECO:0000256" key="3">
    <source>
        <dbReference type="ARBA" id="ARBA00022771"/>
    </source>
</evidence>
<dbReference type="InterPro" id="IPR038603">
    <property type="entry name" value="Znf_FCS_sf"/>
</dbReference>
<keyword evidence="2" id="KW-0479">Metal-binding</keyword>
<dbReference type="EMBL" id="AHAT01038500">
    <property type="status" value="NOT_ANNOTATED_CDS"/>
    <property type="molecule type" value="Genomic_DNA"/>
</dbReference>
<evidence type="ECO:0000313" key="9">
    <source>
        <dbReference type="Ensembl" id="ENSLOCP00000014221.1"/>
    </source>
</evidence>
<dbReference type="PROSITE" id="PS51024">
    <property type="entry name" value="ZF_FCS"/>
    <property type="match status" value="1"/>
</dbReference>
<dbReference type="Bgee" id="ENSLOCG00000011574">
    <property type="expression patterns" value="Expressed in testis and 13 other cell types or tissues"/>
</dbReference>
<feature type="region of interest" description="Disordered" evidence="7">
    <location>
        <begin position="177"/>
        <end position="198"/>
    </location>
</feature>
<feature type="region of interest" description="Disordered" evidence="7">
    <location>
        <begin position="1"/>
        <end position="28"/>
    </location>
</feature>
<evidence type="ECO:0000256" key="2">
    <source>
        <dbReference type="ARBA" id="ARBA00022723"/>
    </source>
</evidence>
<organism evidence="9 10">
    <name type="scientific">Lepisosteus oculatus</name>
    <name type="common">Spotted gar</name>
    <dbReference type="NCBI Taxonomy" id="7918"/>
    <lineage>
        <taxon>Eukaryota</taxon>
        <taxon>Metazoa</taxon>
        <taxon>Chordata</taxon>
        <taxon>Craniata</taxon>
        <taxon>Vertebrata</taxon>
        <taxon>Euteleostomi</taxon>
        <taxon>Actinopterygii</taxon>
        <taxon>Neopterygii</taxon>
        <taxon>Holostei</taxon>
        <taxon>Semionotiformes</taxon>
        <taxon>Lepisosteidae</taxon>
        <taxon>Lepisosteus</taxon>
    </lineage>
</organism>
<keyword evidence="3 6" id="KW-0863">Zinc-finger</keyword>
<dbReference type="AlphaFoldDB" id="W5N0R2"/>
<evidence type="ECO:0000313" key="10">
    <source>
        <dbReference type="Proteomes" id="UP000018468"/>
    </source>
</evidence>
<evidence type="ECO:0000256" key="5">
    <source>
        <dbReference type="ARBA" id="ARBA00023242"/>
    </source>
</evidence>
<dbReference type="GeneTree" id="ENSGT00940000153840"/>
<dbReference type="InterPro" id="IPR012313">
    <property type="entry name" value="Znf_FCS"/>
</dbReference>
<dbReference type="Pfam" id="PF21319">
    <property type="entry name" value="zf-FCS_1"/>
    <property type="match status" value="1"/>
</dbReference>
<keyword evidence="10" id="KW-1185">Reference proteome</keyword>
<reference evidence="10" key="1">
    <citation type="submission" date="2011-12" db="EMBL/GenBank/DDBJ databases">
        <title>The Draft Genome of Lepisosteus oculatus.</title>
        <authorList>
            <consortium name="The Broad Institute Genome Assembly &amp; Analysis Group"/>
            <consortium name="Computational R&amp;D Group"/>
            <consortium name="and Sequencing Platform"/>
            <person name="Di Palma F."/>
            <person name="Alfoldi J."/>
            <person name="Johnson J."/>
            <person name="Berlin A."/>
            <person name="Gnerre S."/>
            <person name="Jaffe D."/>
            <person name="MacCallum I."/>
            <person name="Young S."/>
            <person name="Walker B.J."/>
            <person name="Lander E.S."/>
            <person name="Lindblad-Toh K."/>
        </authorList>
    </citation>
    <scope>NUCLEOTIDE SEQUENCE [LARGE SCALE GENOMIC DNA]</scope>
</reference>
<protein>
    <recommendedName>
        <fullName evidence="8">FCS-type domain-containing protein</fullName>
    </recommendedName>
</protein>
<dbReference type="STRING" id="7918.ENSLOCP00000014221"/>
<reference evidence="9" key="3">
    <citation type="submission" date="2025-09" db="UniProtKB">
        <authorList>
            <consortium name="Ensembl"/>
        </authorList>
    </citation>
    <scope>IDENTIFICATION</scope>
</reference>
<name>W5N0R2_LEPOC</name>
<dbReference type="GO" id="GO:0005634">
    <property type="term" value="C:nucleus"/>
    <property type="evidence" value="ECO:0007669"/>
    <property type="project" value="UniProtKB-SubCell"/>
</dbReference>
<proteinExistence type="predicted"/>
<dbReference type="eggNOG" id="KOG3766">
    <property type="taxonomic scope" value="Eukaryota"/>
</dbReference>
<keyword evidence="5" id="KW-0539">Nucleus</keyword>
<feature type="compositionally biased region" description="Basic and acidic residues" evidence="7">
    <location>
        <begin position="1"/>
        <end position="12"/>
    </location>
</feature>
<comment type="subcellular location">
    <subcellularLocation>
        <location evidence="1">Nucleus</location>
    </subcellularLocation>
</comment>
<dbReference type="EMBL" id="AHAT01038501">
    <property type="status" value="NOT_ANNOTATED_CDS"/>
    <property type="molecule type" value="Genomic_DNA"/>
</dbReference>
<dbReference type="Gene3D" id="3.30.60.160">
    <property type="match status" value="1"/>
</dbReference>
<evidence type="ECO:0000256" key="6">
    <source>
        <dbReference type="PROSITE-ProRule" id="PRU00367"/>
    </source>
</evidence>
<evidence type="ECO:0000259" key="8">
    <source>
        <dbReference type="PROSITE" id="PS51024"/>
    </source>
</evidence>
<dbReference type="FunFam" id="3.30.60.160:FF:000001">
    <property type="entry name" value="MBT domain-containing protein 1 isoform X1"/>
    <property type="match status" value="1"/>
</dbReference>
<sequence length="198" mass="21605">MESEEELGRDPDALSPASPPRAPLSKEEMHEPAVCEMCGMVGTRDAFFSKTKRFCSVSCSRSYSSNSKKASILARLQGKPPTKKAKVLHKAAWSSKIGAFLHSQGVGQLHDGTVTGQDGETLRAVGALTRMHWDWTPRWTAATLGLDTALDRTHTHNHSDWTLCWTAPTPTPTLTRTGHCTGPHPHSLGLDTALDRTH</sequence>
<evidence type="ECO:0000256" key="4">
    <source>
        <dbReference type="ARBA" id="ARBA00022833"/>
    </source>
</evidence>
<evidence type="ECO:0000256" key="1">
    <source>
        <dbReference type="ARBA" id="ARBA00004123"/>
    </source>
</evidence>
<keyword evidence="4" id="KW-0862">Zinc</keyword>
<reference evidence="9" key="2">
    <citation type="submission" date="2025-08" db="UniProtKB">
        <authorList>
            <consortium name="Ensembl"/>
        </authorList>
    </citation>
    <scope>IDENTIFICATION</scope>
</reference>
<dbReference type="InParanoid" id="W5N0R2"/>
<dbReference type="Ensembl" id="ENSLOCT00000014250.1">
    <property type="protein sequence ID" value="ENSLOCP00000014221.1"/>
    <property type="gene ID" value="ENSLOCG00000011574.1"/>
</dbReference>